<accession>A0A183Q2U6</accession>
<feature type="compositionally biased region" description="Basic and acidic residues" evidence="1">
    <location>
        <begin position="53"/>
        <end position="68"/>
    </location>
</feature>
<dbReference type="EMBL" id="UZAL01045748">
    <property type="protein sequence ID" value="VDP83698.1"/>
    <property type="molecule type" value="Genomic_DNA"/>
</dbReference>
<gene>
    <name evidence="2" type="ORF">SMTD_LOCUS20932</name>
</gene>
<proteinExistence type="predicted"/>
<evidence type="ECO:0000313" key="3">
    <source>
        <dbReference type="Proteomes" id="UP000269396"/>
    </source>
</evidence>
<reference evidence="2 3" key="1">
    <citation type="submission" date="2018-11" db="EMBL/GenBank/DDBJ databases">
        <authorList>
            <consortium name="Pathogen Informatics"/>
        </authorList>
    </citation>
    <scope>NUCLEOTIDE SEQUENCE [LARGE SCALE GENOMIC DNA]</scope>
    <source>
        <strain>Denwood</strain>
        <strain evidence="3">Zambia</strain>
    </source>
</reference>
<protein>
    <submittedName>
        <fullName evidence="2">Uncharacterized protein</fullName>
    </submittedName>
</protein>
<feature type="compositionally biased region" description="Polar residues" evidence="1">
    <location>
        <begin position="69"/>
        <end position="84"/>
    </location>
</feature>
<evidence type="ECO:0000256" key="1">
    <source>
        <dbReference type="SAM" id="MobiDB-lite"/>
    </source>
</evidence>
<name>A0A183Q2U6_9TREM</name>
<keyword evidence="3" id="KW-1185">Reference proteome</keyword>
<dbReference type="Proteomes" id="UP000269396">
    <property type="component" value="Unassembled WGS sequence"/>
</dbReference>
<evidence type="ECO:0000313" key="2">
    <source>
        <dbReference type="EMBL" id="VDP83698.1"/>
    </source>
</evidence>
<sequence length="84" mass="9408">MLVKPGLSELRVLDDSMCLVIVVLKGLLTSSGNTNLASRSLANCVRAQRRRSHSGDRRNGRSKRDDSRSPGNQKNYLLNTYFRS</sequence>
<organism evidence="2 3">
    <name type="scientific">Schistosoma mattheei</name>
    <dbReference type="NCBI Taxonomy" id="31246"/>
    <lineage>
        <taxon>Eukaryota</taxon>
        <taxon>Metazoa</taxon>
        <taxon>Spiralia</taxon>
        <taxon>Lophotrochozoa</taxon>
        <taxon>Platyhelminthes</taxon>
        <taxon>Trematoda</taxon>
        <taxon>Digenea</taxon>
        <taxon>Strigeidida</taxon>
        <taxon>Schistosomatoidea</taxon>
        <taxon>Schistosomatidae</taxon>
        <taxon>Schistosoma</taxon>
    </lineage>
</organism>
<feature type="region of interest" description="Disordered" evidence="1">
    <location>
        <begin position="44"/>
        <end position="84"/>
    </location>
</feature>
<dbReference type="AlphaFoldDB" id="A0A183Q2U6"/>